<dbReference type="FunFam" id="1.20.81.30:FF:000001">
    <property type="entry name" value="Type II secretion system protein F"/>
    <property type="match status" value="2"/>
</dbReference>
<keyword evidence="6 8" id="KW-1133">Transmembrane helix</keyword>
<evidence type="ECO:0000256" key="1">
    <source>
        <dbReference type="ARBA" id="ARBA00004429"/>
    </source>
</evidence>
<keyword evidence="7 8" id="KW-0472">Membrane</keyword>
<evidence type="ECO:0000313" key="10">
    <source>
        <dbReference type="EMBL" id="SFR59962.1"/>
    </source>
</evidence>
<dbReference type="PRINTS" id="PR00812">
    <property type="entry name" value="BCTERIALGSPF"/>
</dbReference>
<dbReference type="GO" id="GO:0015628">
    <property type="term" value="P:protein secretion by the type II secretion system"/>
    <property type="evidence" value="ECO:0007669"/>
    <property type="project" value="TreeGrafter"/>
</dbReference>
<dbReference type="STRING" id="375760.SAMN04488073_3246"/>
<evidence type="ECO:0000256" key="3">
    <source>
        <dbReference type="ARBA" id="ARBA00022475"/>
    </source>
</evidence>
<evidence type="ECO:0000256" key="8">
    <source>
        <dbReference type="SAM" id="Phobius"/>
    </source>
</evidence>
<evidence type="ECO:0000313" key="11">
    <source>
        <dbReference type="Proteomes" id="UP000199290"/>
    </source>
</evidence>
<dbReference type="Gene3D" id="1.20.81.30">
    <property type="entry name" value="Type II secretion system (T2SS), domain F"/>
    <property type="match status" value="2"/>
</dbReference>
<feature type="transmembrane region" description="Helical" evidence="8">
    <location>
        <begin position="164"/>
        <end position="190"/>
    </location>
</feature>
<keyword evidence="11" id="KW-1185">Reference proteome</keyword>
<evidence type="ECO:0000256" key="2">
    <source>
        <dbReference type="ARBA" id="ARBA00005745"/>
    </source>
</evidence>
<sequence length="402" mass="43488">MPTFNYQAISATGDVKQGTIEAPNQAEAIRTLQSQGMSPLKVSLPGSLSMQHLLVRRRKASQAQIVLFTQQMATMLNAGLPVERALQLLKRLTEHQGLKGQIDKILADVRDGVPLSSAFEARSGLVTKLYISMLRAGETGGNLGQTLQSLSGYLERSQELRRSLVSALIYPAILLVMAMGSVIALLTLVVPSFAPMFEELGGDMPTITKVVLGTGTLLQDYWWLFLSVLIVGLLVLQYQLVQPPKKLRLDRFMLATGKIGTLLIKIETARFARTLGALLASGVPILRGLTLSAEVVNNTAFASAIQNVAADVKTGKSLADAMDTISYFPDMAQQMLVVGEETGQISDILIRISDTYDKEVKVTMDRLLSLLVPLLILVLSALIGTIIVSILLAILSVNDLFG</sequence>
<keyword evidence="4" id="KW-0997">Cell inner membrane</keyword>
<dbReference type="InterPro" id="IPR042094">
    <property type="entry name" value="T2SS_GspF_sf"/>
</dbReference>
<evidence type="ECO:0000259" key="9">
    <source>
        <dbReference type="Pfam" id="PF00482"/>
    </source>
</evidence>
<dbReference type="GO" id="GO:0005886">
    <property type="term" value="C:plasma membrane"/>
    <property type="evidence" value="ECO:0007669"/>
    <property type="project" value="UniProtKB-SubCell"/>
</dbReference>
<name>A0A1I6HZS1_9GAMM</name>
<evidence type="ECO:0000256" key="5">
    <source>
        <dbReference type="ARBA" id="ARBA00022692"/>
    </source>
</evidence>
<dbReference type="OrthoDB" id="9805682at2"/>
<reference evidence="11" key="1">
    <citation type="submission" date="2016-10" db="EMBL/GenBank/DDBJ databases">
        <authorList>
            <person name="Varghese N."/>
            <person name="Submissions S."/>
        </authorList>
    </citation>
    <scope>NUCLEOTIDE SEQUENCE [LARGE SCALE GENOMIC DNA]</scope>
    <source>
        <strain evidence="11">CGMCC 1.6294</strain>
    </source>
</reference>
<evidence type="ECO:0000256" key="4">
    <source>
        <dbReference type="ARBA" id="ARBA00022519"/>
    </source>
</evidence>
<dbReference type="PANTHER" id="PTHR30012">
    <property type="entry name" value="GENERAL SECRETION PATHWAY PROTEIN"/>
    <property type="match status" value="1"/>
</dbReference>
<dbReference type="RefSeq" id="WP_091992219.1">
    <property type="nucleotide sequence ID" value="NZ_FOYV01000004.1"/>
</dbReference>
<feature type="transmembrane region" description="Helical" evidence="8">
    <location>
        <begin position="221"/>
        <end position="241"/>
    </location>
</feature>
<organism evidence="10 11">
    <name type="scientific">Marinobacter gudaonensis</name>
    <dbReference type="NCBI Taxonomy" id="375760"/>
    <lineage>
        <taxon>Bacteria</taxon>
        <taxon>Pseudomonadati</taxon>
        <taxon>Pseudomonadota</taxon>
        <taxon>Gammaproteobacteria</taxon>
        <taxon>Pseudomonadales</taxon>
        <taxon>Marinobacteraceae</taxon>
        <taxon>Marinobacter</taxon>
    </lineage>
</organism>
<feature type="domain" description="Type II secretion system protein GspF" evidence="9">
    <location>
        <begin position="271"/>
        <end position="392"/>
    </location>
</feature>
<gene>
    <name evidence="10" type="ORF">SAMN04488073_3246</name>
</gene>
<proteinExistence type="inferred from homology"/>
<keyword evidence="3" id="KW-1003">Cell membrane</keyword>
<dbReference type="AlphaFoldDB" id="A0A1I6HZS1"/>
<accession>A0A1I6HZS1</accession>
<dbReference type="InterPro" id="IPR003004">
    <property type="entry name" value="GspF/PilC"/>
</dbReference>
<dbReference type="Pfam" id="PF00482">
    <property type="entry name" value="T2SSF"/>
    <property type="match status" value="2"/>
</dbReference>
<feature type="domain" description="Type II secretion system protein GspF" evidence="9">
    <location>
        <begin position="68"/>
        <end position="191"/>
    </location>
</feature>
<evidence type="ECO:0000256" key="7">
    <source>
        <dbReference type="ARBA" id="ARBA00023136"/>
    </source>
</evidence>
<dbReference type="InterPro" id="IPR018076">
    <property type="entry name" value="T2SS_GspF_dom"/>
</dbReference>
<comment type="subcellular location">
    <subcellularLocation>
        <location evidence="1">Cell inner membrane</location>
        <topology evidence="1">Multi-pass membrane protein</topology>
    </subcellularLocation>
</comment>
<keyword evidence="5 8" id="KW-0812">Transmembrane</keyword>
<comment type="similarity">
    <text evidence="2">Belongs to the GSP F family.</text>
</comment>
<evidence type="ECO:0000256" key="6">
    <source>
        <dbReference type="ARBA" id="ARBA00022989"/>
    </source>
</evidence>
<protein>
    <submittedName>
        <fullName evidence="10">General secretion pathway protein F</fullName>
    </submittedName>
</protein>
<dbReference type="EMBL" id="FOYV01000004">
    <property type="protein sequence ID" value="SFR59962.1"/>
    <property type="molecule type" value="Genomic_DNA"/>
</dbReference>
<feature type="transmembrane region" description="Helical" evidence="8">
    <location>
        <begin position="367"/>
        <end position="395"/>
    </location>
</feature>
<dbReference type="PANTHER" id="PTHR30012:SF0">
    <property type="entry name" value="TYPE II SECRETION SYSTEM PROTEIN F-RELATED"/>
    <property type="match status" value="1"/>
</dbReference>
<dbReference type="Proteomes" id="UP000199290">
    <property type="component" value="Unassembled WGS sequence"/>
</dbReference>